<dbReference type="EMBL" id="JAUIZM010000005">
    <property type="protein sequence ID" value="KAK1382290.1"/>
    <property type="molecule type" value="Genomic_DNA"/>
</dbReference>
<dbReference type="InterPro" id="IPR043561">
    <property type="entry name" value="LHW-like"/>
</dbReference>
<dbReference type="InterPro" id="IPR011598">
    <property type="entry name" value="bHLH_dom"/>
</dbReference>
<evidence type="ECO:0000256" key="3">
    <source>
        <dbReference type="ARBA" id="ARBA00023163"/>
    </source>
</evidence>
<feature type="region of interest" description="Disordered" evidence="5">
    <location>
        <begin position="503"/>
        <end position="526"/>
    </location>
</feature>
<dbReference type="PROSITE" id="PS50888">
    <property type="entry name" value="BHLH"/>
    <property type="match status" value="1"/>
</dbReference>
<feature type="compositionally biased region" description="Basic residues" evidence="5">
    <location>
        <begin position="579"/>
        <end position="590"/>
    </location>
</feature>
<proteinExistence type="predicted"/>
<keyword evidence="2" id="KW-0805">Transcription regulation</keyword>
<dbReference type="InterPro" id="IPR025610">
    <property type="entry name" value="MYC/MYB_N"/>
</dbReference>
<reference evidence="7" key="1">
    <citation type="submission" date="2023-02" db="EMBL/GenBank/DDBJ databases">
        <title>Genome of toxic invasive species Heracleum sosnowskyi carries increased number of genes despite the absence of recent whole-genome duplications.</title>
        <authorList>
            <person name="Schelkunov M."/>
            <person name="Shtratnikova V."/>
            <person name="Makarenko M."/>
            <person name="Klepikova A."/>
            <person name="Omelchenko D."/>
            <person name="Novikova G."/>
            <person name="Obukhova E."/>
            <person name="Bogdanov V."/>
            <person name="Penin A."/>
            <person name="Logacheva M."/>
        </authorList>
    </citation>
    <scope>NUCLEOTIDE SEQUENCE</scope>
    <source>
        <strain evidence="7">Hsosn_3</strain>
        <tissue evidence="7">Leaf</tissue>
    </source>
</reference>
<evidence type="ECO:0000256" key="4">
    <source>
        <dbReference type="ARBA" id="ARBA00023242"/>
    </source>
</evidence>
<reference evidence="7" key="2">
    <citation type="submission" date="2023-05" db="EMBL/GenBank/DDBJ databases">
        <authorList>
            <person name="Schelkunov M.I."/>
        </authorList>
    </citation>
    <scope>NUCLEOTIDE SEQUENCE</scope>
    <source>
        <strain evidence="7">Hsosn_3</strain>
        <tissue evidence="7">Leaf</tissue>
    </source>
</reference>
<evidence type="ECO:0000256" key="5">
    <source>
        <dbReference type="SAM" id="MobiDB-lite"/>
    </source>
</evidence>
<dbReference type="Proteomes" id="UP001237642">
    <property type="component" value="Unassembled WGS sequence"/>
</dbReference>
<dbReference type="Pfam" id="PF14215">
    <property type="entry name" value="bHLH-MYC_N"/>
    <property type="match status" value="1"/>
</dbReference>
<dbReference type="PANTHER" id="PTHR46196">
    <property type="entry name" value="TRANSCRIPTION FACTOR BHLH155-LIKE ISOFORM X1-RELATED"/>
    <property type="match status" value="1"/>
</dbReference>
<dbReference type="Pfam" id="PF23176">
    <property type="entry name" value="bHLH_LHW"/>
    <property type="match status" value="1"/>
</dbReference>
<keyword evidence="3" id="KW-0804">Transcription</keyword>
<feature type="compositionally biased region" description="Basic and acidic residues" evidence="5">
    <location>
        <begin position="561"/>
        <end position="573"/>
    </location>
</feature>
<comment type="subcellular location">
    <subcellularLocation>
        <location evidence="1">Nucleus</location>
    </subcellularLocation>
</comment>
<evidence type="ECO:0000256" key="1">
    <source>
        <dbReference type="ARBA" id="ARBA00004123"/>
    </source>
</evidence>
<evidence type="ECO:0000313" key="7">
    <source>
        <dbReference type="EMBL" id="KAK1382290.1"/>
    </source>
</evidence>
<dbReference type="PANTHER" id="PTHR46196:SF2">
    <property type="entry name" value="TRANSCRIPTION FACTOR BHLH157"/>
    <property type="match status" value="1"/>
</dbReference>
<comment type="caution">
    <text evidence="7">The sequence shown here is derived from an EMBL/GenBank/DDBJ whole genome shotgun (WGS) entry which is preliminary data.</text>
</comment>
<keyword evidence="8" id="KW-1185">Reference proteome</keyword>
<feature type="compositionally biased region" description="Polar residues" evidence="5">
    <location>
        <begin position="503"/>
        <end position="519"/>
    </location>
</feature>
<gene>
    <name evidence="7" type="ORF">POM88_020025</name>
</gene>
<protein>
    <submittedName>
        <fullName evidence="7">Transcription factor EMB1444</fullName>
    </submittedName>
</protein>
<sequence length="794" mass="87954">MCTQQGDSIVKNALRSLCCENGWSYGVFWSFDQTNSLLLTIQETYFDEQMGAVVDDMCLQVQMLGGGIIGQAAFSKKHQWMFSDARYVKQNFAESVGICDFFQDDSEFQYQFASGIKTIAVIPVERQGVLQFGSTQQIPENEDFVNQAKRVFREMTSCHRLNVSEYLPPTLNYESYGSSGLFPSLVPSGSTNVEDNKFHECDGFQGLTASTCFPADPLIMKMENSGDHWRIDGEESQVHRTICSGAWSGGLSTLTSLKHEGSALRSQPSHNVFNVKPETAVTCGNTLQNFQGSAFTSLNNSQCSSGSLKKLQYPTPPLHSIDSELLGKNSLPTLNEIFESPNYTTDHIKACSMDSFYQWFDSSLDQNNKTDFTTMDNDLLSEAMRFVSQPYNVSSGTNAISHPASSVHSSVTNTSTSTGKEQCPDVFKVEHDLFDKFGVDLGYGQAGNTNDILMPVIDGGQMDYKNALQSISQQHLGSGLVHRKGLFSKLGIEQIVESISTGTSSSVAKPTFEDQLSSTSKRKRTGISLGTSDHLASSLFQQKEDITTRGSCSWVSDSYRTLDGHSDSQEKKHVSTAKTVKKKAKPGARPRPKDRQLIQDRLLELRELTPNGEKMSIDCLLDRTIKYMLFLQSVTKHANTLKEADKIKENEIFNKDTFSSRGGGVTWACEYGDQSTVCPLLVEDLSTPGQMLIEMRCEEQGFFLEIVDIIRGLGLTILKGVMEVKENKIWARFIVEPEGNRRVSRHEIFSTLIQLLQLTAPSGVKASKQVGNIMDGGANLFNNYPQCGVSVPLR</sequence>
<dbReference type="AlphaFoldDB" id="A0AAD8MMP6"/>
<feature type="domain" description="BHLH" evidence="6">
    <location>
        <begin position="582"/>
        <end position="631"/>
    </location>
</feature>
<dbReference type="GO" id="GO:0003700">
    <property type="term" value="F:DNA-binding transcription factor activity"/>
    <property type="evidence" value="ECO:0007669"/>
    <property type="project" value="InterPro"/>
</dbReference>
<feature type="region of interest" description="Disordered" evidence="5">
    <location>
        <begin position="402"/>
        <end position="421"/>
    </location>
</feature>
<evidence type="ECO:0000259" key="6">
    <source>
        <dbReference type="PROSITE" id="PS50888"/>
    </source>
</evidence>
<feature type="region of interest" description="Disordered" evidence="5">
    <location>
        <begin position="561"/>
        <end position="594"/>
    </location>
</feature>
<feature type="compositionally biased region" description="Low complexity" evidence="5">
    <location>
        <begin position="405"/>
        <end position="418"/>
    </location>
</feature>
<dbReference type="GO" id="GO:0005634">
    <property type="term" value="C:nucleus"/>
    <property type="evidence" value="ECO:0007669"/>
    <property type="project" value="UniProtKB-SubCell"/>
</dbReference>
<accession>A0AAD8MMP6</accession>
<name>A0AAD8MMP6_9APIA</name>
<organism evidence="7 8">
    <name type="scientific">Heracleum sosnowskyi</name>
    <dbReference type="NCBI Taxonomy" id="360622"/>
    <lineage>
        <taxon>Eukaryota</taxon>
        <taxon>Viridiplantae</taxon>
        <taxon>Streptophyta</taxon>
        <taxon>Embryophyta</taxon>
        <taxon>Tracheophyta</taxon>
        <taxon>Spermatophyta</taxon>
        <taxon>Magnoliopsida</taxon>
        <taxon>eudicotyledons</taxon>
        <taxon>Gunneridae</taxon>
        <taxon>Pentapetalae</taxon>
        <taxon>asterids</taxon>
        <taxon>campanulids</taxon>
        <taxon>Apiales</taxon>
        <taxon>Apiaceae</taxon>
        <taxon>Apioideae</taxon>
        <taxon>apioid superclade</taxon>
        <taxon>Tordylieae</taxon>
        <taxon>Tordyliinae</taxon>
        <taxon>Heracleum</taxon>
    </lineage>
</organism>
<evidence type="ECO:0000256" key="2">
    <source>
        <dbReference type="ARBA" id="ARBA00023015"/>
    </source>
</evidence>
<dbReference type="GO" id="GO:0046983">
    <property type="term" value="F:protein dimerization activity"/>
    <property type="evidence" value="ECO:0007669"/>
    <property type="project" value="InterPro"/>
</dbReference>
<keyword evidence="4" id="KW-0539">Nucleus</keyword>
<evidence type="ECO:0000313" key="8">
    <source>
        <dbReference type="Proteomes" id="UP001237642"/>
    </source>
</evidence>